<dbReference type="EMBL" id="UGQE01000004">
    <property type="protein sequence ID" value="STZ14079.1"/>
    <property type="molecule type" value="Genomic_DNA"/>
</dbReference>
<dbReference type="SMART" id="SM00855">
    <property type="entry name" value="PGAM"/>
    <property type="match status" value="1"/>
</dbReference>
<evidence type="ECO:0000313" key="3">
    <source>
        <dbReference type="Proteomes" id="UP000190435"/>
    </source>
</evidence>
<dbReference type="SUPFAM" id="SSF53254">
    <property type="entry name" value="Phosphoglycerate mutase-like"/>
    <property type="match status" value="1"/>
</dbReference>
<proteinExistence type="predicted"/>
<dbReference type="InterPro" id="IPR050275">
    <property type="entry name" value="PGM_Phosphatase"/>
</dbReference>
<dbReference type="Gene3D" id="3.40.50.1240">
    <property type="entry name" value="Phosphoglycerate mutase-like"/>
    <property type="match status" value="1"/>
</dbReference>
<reference evidence="2 4" key="2">
    <citation type="submission" date="2018-06" db="EMBL/GenBank/DDBJ databases">
        <authorList>
            <consortium name="Pathogen Informatics"/>
            <person name="Doyle S."/>
        </authorList>
    </citation>
    <scope>NUCLEOTIDE SEQUENCE [LARGE SCALE GENOMIC DNA]</scope>
    <source>
        <strain evidence="2 4">NCTC10293</strain>
    </source>
</reference>
<keyword evidence="3" id="KW-1185">Reference proteome</keyword>
<dbReference type="PANTHER" id="PTHR48100">
    <property type="entry name" value="BROAD-SPECIFICITY PHOSPHATASE YOR283W-RELATED"/>
    <property type="match status" value="1"/>
</dbReference>
<name>A0A1T0ACK6_9GAMM</name>
<dbReference type="OrthoDB" id="9783269at2"/>
<dbReference type="STRING" id="34060.B0181_00305"/>
<dbReference type="AlphaFoldDB" id="A0A1T0ACK6"/>
<dbReference type="Proteomes" id="UP000190435">
    <property type="component" value="Unassembled WGS sequence"/>
</dbReference>
<dbReference type="EMBL" id="MUXU01000004">
    <property type="protein sequence ID" value="OOR93422.1"/>
    <property type="molecule type" value="Genomic_DNA"/>
</dbReference>
<accession>A0A1T0ACK6</accession>
<sequence length="258" mass="28941">MQNDIDKTLRLDFLRHGETTLLTQGNVLRGRTDDALTQAGFAQMHSTFSQAWRAEQSQTQTQTQTPWQAIITSPLSRCLDFAKVQSVAHDLPLFVIDELQEIDFGDWEGCATAELYAKFPDELATYWQAPQDYTPPNAESVLAFRVRVGRALERVASVCRTHEFERVCVVSHGGVIKMLYHLAQQACLEKLLGVPVALGELHSFDYVPVSAPMSVAADLANEKAENQTENQIKNQTQTQTQTIGKLTAMRALEQKFRD</sequence>
<organism evidence="1 3">
    <name type="scientific">Moraxella caviae</name>
    <dbReference type="NCBI Taxonomy" id="34060"/>
    <lineage>
        <taxon>Bacteria</taxon>
        <taxon>Pseudomonadati</taxon>
        <taxon>Pseudomonadota</taxon>
        <taxon>Gammaproteobacteria</taxon>
        <taxon>Moraxellales</taxon>
        <taxon>Moraxellaceae</taxon>
        <taxon>Moraxella</taxon>
    </lineage>
</organism>
<dbReference type="InterPro" id="IPR013078">
    <property type="entry name" value="His_Pase_superF_clade-1"/>
</dbReference>
<dbReference type="CDD" id="cd07067">
    <property type="entry name" value="HP_PGM_like"/>
    <property type="match status" value="1"/>
</dbReference>
<evidence type="ECO:0000313" key="1">
    <source>
        <dbReference type="EMBL" id="OOR93422.1"/>
    </source>
</evidence>
<dbReference type="PANTHER" id="PTHR48100:SF1">
    <property type="entry name" value="HISTIDINE PHOSPHATASE FAMILY PROTEIN-RELATED"/>
    <property type="match status" value="1"/>
</dbReference>
<dbReference type="GO" id="GO:0005737">
    <property type="term" value="C:cytoplasm"/>
    <property type="evidence" value="ECO:0007669"/>
    <property type="project" value="TreeGrafter"/>
</dbReference>
<dbReference type="GO" id="GO:0043755">
    <property type="term" value="F:alpha-ribazole phosphatase activity"/>
    <property type="evidence" value="ECO:0007669"/>
    <property type="project" value="UniProtKB-EC"/>
</dbReference>
<dbReference type="PIRSF" id="PIRSF000709">
    <property type="entry name" value="6PFK_2-Ptase"/>
    <property type="match status" value="1"/>
</dbReference>
<dbReference type="Pfam" id="PF00300">
    <property type="entry name" value="His_Phos_1"/>
    <property type="match status" value="1"/>
</dbReference>
<reference evidence="1 3" key="1">
    <citation type="submission" date="2017-02" db="EMBL/GenBank/DDBJ databases">
        <title>Draft genome sequence of Moraxella caviae CCUG 355 type strain.</title>
        <authorList>
            <person name="Engstrom-Jakobsson H."/>
            <person name="Salva-Serra F."/>
            <person name="Thorell K."/>
            <person name="Gonzales-Siles L."/>
            <person name="Karlsson R."/>
            <person name="Boulund F."/>
            <person name="Engstrand L."/>
            <person name="Moore E."/>
        </authorList>
    </citation>
    <scope>NUCLEOTIDE SEQUENCE [LARGE SCALE GENOMIC DNA]</scope>
    <source>
        <strain evidence="1 3">CCUG 355</strain>
    </source>
</reference>
<dbReference type="RefSeq" id="WP_078275504.1">
    <property type="nucleotide sequence ID" value="NZ_CAACXO010000020.1"/>
</dbReference>
<gene>
    <name evidence="2" type="primary">cobC</name>
    <name evidence="1" type="ORF">B0181_00305</name>
    <name evidence="2" type="ORF">NCTC10293_01668</name>
</gene>
<dbReference type="Proteomes" id="UP000255279">
    <property type="component" value="Unassembled WGS sequence"/>
</dbReference>
<evidence type="ECO:0000313" key="2">
    <source>
        <dbReference type="EMBL" id="STZ14079.1"/>
    </source>
</evidence>
<dbReference type="EC" id="3.1.3.73" evidence="2"/>
<dbReference type="InterPro" id="IPR029033">
    <property type="entry name" value="His_PPase_superfam"/>
</dbReference>
<keyword evidence="2" id="KW-0378">Hydrolase</keyword>
<evidence type="ECO:0000313" key="4">
    <source>
        <dbReference type="Proteomes" id="UP000255279"/>
    </source>
</evidence>
<protein>
    <submittedName>
        <fullName evidence="2">Alpha-ribazole phosphatase</fullName>
        <ecNumber evidence="2">3.1.3.73</ecNumber>
    </submittedName>
</protein>